<dbReference type="Pfam" id="PF10926">
    <property type="entry name" value="DUF2800"/>
    <property type="match status" value="1"/>
</dbReference>
<protein>
    <submittedName>
        <fullName evidence="1">Uncharacterized protein</fullName>
    </submittedName>
</protein>
<sequence>MQHSRIVGGSTAKRVINCPGSVALVDKMPPQPSSSYADEGTLLHDTIADVLDAKGTVESYLGRKHAEAVLTEDLIDAKLRPALAALDAIDPDVQMTFMVESRVGFGDLLPDVFGSTDLLGRIDNRAIVLDWKFGDGVPVAVEENPQLLFYAAAAMRTPQTKWVFEGADEIELIIVQPPSVKRWLTTPERVKAFEGELVAAVKTALKPDAPLAVGDHCRWCAAKPICPLMTGAVDRMVKAKLESLPHDQIARYLDMVPTVESFIKDLQQLAHGLLEEGQPVPGYKLVPKRATRQWVDEDKAVAFLTSTGVEAWAEPKALSPAQAEKALKKAKIELPEDLVVSVSTGNTLAPESDPRPAVLQIGQMLSKAMAKIQ</sequence>
<dbReference type="InterPro" id="IPR011604">
    <property type="entry name" value="PDDEXK-like_dom_sf"/>
</dbReference>
<evidence type="ECO:0000313" key="1">
    <source>
        <dbReference type="EMBL" id="CAB4140351.1"/>
    </source>
</evidence>
<dbReference type="Gene3D" id="3.90.320.10">
    <property type="match status" value="1"/>
</dbReference>
<proteinExistence type="predicted"/>
<gene>
    <name evidence="1" type="ORF">UFOVP406_18</name>
</gene>
<dbReference type="InterPro" id="IPR021229">
    <property type="entry name" value="DUF2800"/>
</dbReference>
<accession>A0A6J5M279</accession>
<dbReference type="EMBL" id="LR796372">
    <property type="protein sequence ID" value="CAB4140351.1"/>
    <property type="molecule type" value="Genomic_DNA"/>
</dbReference>
<name>A0A6J5M279_9CAUD</name>
<organism evidence="1">
    <name type="scientific">uncultured Caudovirales phage</name>
    <dbReference type="NCBI Taxonomy" id="2100421"/>
    <lineage>
        <taxon>Viruses</taxon>
        <taxon>Duplodnaviria</taxon>
        <taxon>Heunggongvirae</taxon>
        <taxon>Uroviricota</taxon>
        <taxon>Caudoviricetes</taxon>
        <taxon>Peduoviridae</taxon>
        <taxon>Maltschvirus</taxon>
        <taxon>Maltschvirus maltsch</taxon>
    </lineage>
</organism>
<reference evidence="1" key="1">
    <citation type="submission" date="2020-04" db="EMBL/GenBank/DDBJ databases">
        <authorList>
            <person name="Chiriac C."/>
            <person name="Salcher M."/>
            <person name="Ghai R."/>
            <person name="Kavagutti S V."/>
        </authorList>
    </citation>
    <scope>NUCLEOTIDE SEQUENCE</scope>
</reference>